<protein>
    <recommendedName>
        <fullName evidence="3">F-box domain-containing protein</fullName>
    </recommendedName>
</protein>
<accession>A0AAD7D2Z1</accession>
<dbReference type="AlphaFoldDB" id="A0AAD7D2Z1"/>
<comment type="caution">
    <text evidence="1">The sequence shown here is derived from an EMBL/GenBank/DDBJ whole genome shotgun (WGS) entry which is preliminary data.</text>
</comment>
<organism evidence="1 2">
    <name type="scientific">Mycena rosella</name>
    <name type="common">Pink bonnet</name>
    <name type="synonym">Agaricus rosellus</name>
    <dbReference type="NCBI Taxonomy" id="1033263"/>
    <lineage>
        <taxon>Eukaryota</taxon>
        <taxon>Fungi</taxon>
        <taxon>Dikarya</taxon>
        <taxon>Basidiomycota</taxon>
        <taxon>Agaricomycotina</taxon>
        <taxon>Agaricomycetes</taxon>
        <taxon>Agaricomycetidae</taxon>
        <taxon>Agaricales</taxon>
        <taxon>Marasmiineae</taxon>
        <taxon>Mycenaceae</taxon>
        <taxon>Mycena</taxon>
    </lineage>
</organism>
<dbReference type="Proteomes" id="UP001221757">
    <property type="component" value="Unassembled WGS sequence"/>
</dbReference>
<evidence type="ECO:0008006" key="3">
    <source>
        <dbReference type="Google" id="ProtNLM"/>
    </source>
</evidence>
<name>A0AAD7D2Z1_MYCRO</name>
<dbReference type="SUPFAM" id="SSF52047">
    <property type="entry name" value="RNI-like"/>
    <property type="match status" value="1"/>
</dbReference>
<dbReference type="InterPro" id="IPR032675">
    <property type="entry name" value="LRR_dom_sf"/>
</dbReference>
<reference evidence="1" key="1">
    <citation type="submission" date="2023-03" db="EMBL/GenBank/DDBJ databases">
        <title>Massive genome expansion in bonnet fungi (Mycena s.s.) driven by repeated elements and novel gene families across ecological guilds.</title>
        <authorList>
            <consortium name="Lawrence Berkeley National Laboratory"/>
            <person name="Harder C.B."/>
            <person name="Miyauchi S."/>
            <person name="Viragh M."/>
            <person name="Kuo A."/>
            <person name="Thoen E."/>
            <person name="Andreopoulos B."/>
            <person name="Lu D."/>
            <person name="Skrede I."/>
            <person name="Drula E."/>
            <person name="Henrissat B."/>
            <person name="Morin E."/>
            <person name="Kohler A."/>
            <person name="Barry K."/>
            <person name="LaButti K."/>
            <person name="Morin E."/>
            <person name="Salamov A."/>
            <person name="Lipzen A."/>
            <person name="Mereny Z."/>
            <person name="Hegedus B."/>
            <person name="Baldrian P."/>
            <person name="Stursova M."/>
            <person name="Weitz H."/>
            <person name="Taylor A."/>
            <person name="Grigoriev I.V."/>
            <person name="Nagy L.G."/>
            <person name="Martin F."/>
            <person name="Kauserud H."/>
        </authorList>
    </citation>
    <scope>NUCLEOTIDE SEQUENCE</scope>
    <source>
        <strain evidence="1">CBHHK067</strain>
    </source>
</reference>
<dbReference type="Gene3D" id="3.80.10.10">
    <property type="entry name" value="Ribonuclease Inhibitor"/>
    <property type="match status" value="1"/>
</dbReference>
<gene>
    <name evidence="1" type="ORF">B0H17DRAFT_1207555</name>
</gene>
<sequence>MNSISLVSRFPQELIDKVVLENVSDDATLRSCALVCRFFLWVSQTCIFSHIELGADPTPSTPGPRACRLHLVLQHSPHLSPYVRSLRILKGRPCWAAENSSLQAILSMLHALTTFTFDVCDLNFQWNELPAELRTAICALCARSPLSKLQLTSLGKFTDPDEFASLIASPSLVHLDLSMIVLPPLDRAGMTPKRLKDLANFSIHALPSTMDAVLRFLAERGVLVHLRQLVFMWSPEVTSHIQRFIDASAPSLQELALH</sequence>
<dbReference type="EMBL" id="JARKIE010000147">
    <property type="protein sequence ID" value="KAJ7675514.1"/>
    <property type="molecule type" value="Genomic_DNA"/>
</dbReference>
<keyword evidence="2" id="KW-1185">Reference proteome</keyword>
<evidence type="ECO:0000313" key="1">
    <source>
        <dbReference type="EMBL" id="KAJ7675514.1"/>
    </source>
</evidence>
<proteinExistence type="predicted"/>
<evidence type="ECO:0000313" key="2">
    <source>
        <dbReference type="Proteomes" id="UP001221757"/>
    </source>
</evidence>